<organism evidence="3 4">
    <name type="scientific">Phlebotomus papatasi</name>
    <name type="common">Sandfly</name>
    <dbReference type="NCBI Taxonomy" id="29031"/>
    <lineage>
        <taxon>Eukaryota</taxon>
        <taxon>Metazoa</taxon>
        <taxon>Ecdysozoa</taxon>
        <taxon>Arthropoda</taxon>
        <taxon>Hexapoda</taxon>
        <taxon>Insecta</taxon>
        <taxon>Pterygota</taxon>
        <taxon>Neoptera</taxon>
        <taxon>Endopterygota</taxon>
        <taxon>Diptera</taxon>
        <taxon>Nematocera</taxon>
        <taxon>Psychodoidea</taxon>
        <taxon>Psychodidae</taxon>
        <taxon>Phlebotomus</taxon>
        <taxon>Phlebotomus</taxon>
    </lineage>
</organism>
<dbReference type="EMBL" id="AJVK01029872">
    <property type="status" value="NOT_ANNOTATED_CDS"/>
    <property type="molecule type" value="Genomic_DNA"/>
</dbReference>
<dbReference type="AlphaFoldDB" id="A0A1B0DBC2"/>
<dbReference type="VEuPathDB" id="VectorBase:PPAPM1_007737"/>
<dbReference type="EMBL" id="AJVK01029870">
    <property type="status" value="NOT_ANNOTATED_CDS"/>
    <property type="molecule type" value="Genomic_DNA"/>
</dbReference>
<accession>A0A1B0DBC2</accession>
<dbReference type="InterPro" id="IPR024875">
    <property type="entry name" value="Protein_Lines"/>
</dbReference>
<dbReference type="InterPro" id="IPR032794">
    <property type="entry name" value="LINES_N"/>
</dbReference>
<dbReference type="EMBL" id="AJVK01029871">
    <property type="status" value="NOT_ANNOTATED_CDS"/>
    <property type="molecule type" value="Genomic_DNA"/>
</dbReference>
<dbReference type="Proteomes" id="UP000092462">
    <property type="component" value="Unassembled WGS sequence"/>
</dbReference>
<feature type="compositionally biased region" description="Basic and acidic residues" evidence="1">
    <location>
        <begin position="40"/>
        <end position="53"/>
    </location>
</feature>
<name>A0A1B0DBC2_PHLPP</name>
<protein>
    <recommendedName>
        <fullName evidence="2">Protein Lines N-terminal domain-containing protein</fullName>
    </recommendedName>
</protein>
<evidence type="ECO:0000313" key="3">
    <source>
        <dbReference type="EnsemblMetazoa" id="PPAI005111-PA"/>
    </source>
</evidence>
<dbReference type="PANTHER" id="PTHR16057:SF1">
    <property type="entry name" value="PROTEIN LINES HOMOLOG 1"/>
    <property type="match status" value="1"/>
</dbReference>
<feature type="compositionally biased region" description="Low complexity" evidence="1">
    <location>
        <begin position="66"/>
        <end position="86"/>
    </location>
</feature>
<proteinExistence type="predicted"/>
<reference evidence="3" key="1">
    <citation type="submission" date="2022-08" db="UniProtKB">
        <authorList>
            <consortium name="EnsemblMetazoa"/>
        </authorList>
    </citation>
    <scope>IDENTIFICATION</scope>
    <source>
        <strain evidence="3">Israel</strain>
    </source>
</reference>
<feature type="region of interest" description="Disordered" evidence="1">
    <location>
        <begin position="1"/>
        <end position="102"/>
    </location>
</feature>
<sequence>MVLRRDLAVSGGARDSNPDRPADECPAAAMANEQPVMKRQRIESKSTTAEDTKSAPPDIIASPQQSINGSGCSSSTSSPSVSLTHSCTPETATPTSGDELDNVSRILPEEDIPRISPSFPDLLKVTPIDGDVADLHSHLTKQCLCGVNENLLRRLFQPENGKCGGRGENLKEWPPVKTMQFLSNIQLLFDVYLPQNIKGFICVGVLEACEMLLLQEITLIDEITQLCDHENKFVRFLAGRVLASFLLVAMKYMNVANEKLRPIVENFRALERIDEGSVRKVGVSAEILRRIVEWKNAVEHPLDEEEEDEEPMDLPPPVQPPPIETNYFATHYNPDMVAAAQTSSASARSPAPRPVIRETENGCRQMRLTDSESFDTGSLKLGMIETLKEEWPSIVESMSMVIRNWRDIPGAEECVVAFLTFWESVISVRANLPIKETLPFHVPLNDLEKLLSAHLPGTIYKQMLTLFNEALCYGSTLALQDHPPDESCLIMFAAQIVQQISVTIDRKP</sequence>
<feature type="compositionally biased region" description="Polar residues" evidence="1">
    <location>
        <begin position="87"/>
        <end position="96"/>
    </location>
</feature>
<dbReference type="EnsemblMetazoa" id="PPAI005111-RA">
    <property type="protein sequence ID" value="PPAI005111-PA"/>
    <property type="gene ID" value="PPAI005111"/>
</dbReference>
<keyword evidence="4" id="KW-1185">Reference proteome</keyword>
<evidence type="ECO:0000259" key="2">
    <source>
        <dbReference type="Pfam" id="PF14694"/>
    </source>
</evidence>
<dbReference type="PANTHER" id="PTHR16057">
    <property type="entry name" value="WINS1, 2 PROTEIN"/>
    <property type="match status" value="1"/>
</dbReference>
<evidence type="ECO:0000313" key="4">
    <source>
        <dbReference type="Proteomes" id="UP000092462"/>
    </source>
</evidence>
<dbReference type="VEuPathDB" id="VectorBase:PPAI005111"/>
<feature type="domain" description="Protein Lines N-terminal" evidence="2">
    <location>
        <begin position="367"/>
        <end position="501"/>
    </location>
</feature>
<dbReference type="Pfam" id="PF14694">
    <property type="entry name" value="LINES_N"/>
    <property type="match status" value="1"/>
</dbReference>
<evidence type="ECO:0000256" key="1">
    <source>
        <dbReference type="SAM" id="MobiDB-lite"/>
    </source>
</evidence>